<dbReference type="KEGG" id="ppsc:EHS13_13210"/>
<feature type="domain" description="DUF4349" evidence="3">
    <location>
        <begin position="106"/>
        <end position="316"/>
    </location>
</feature>
<proteinExistence type="predicted"/>
<dbReference type="InterPro" id="IPR025645">
    <property type="entry name" value="DUF4349"/>
</dbReference>
<dbReference type="AlphaFoldDB" id="A0A6B8RK81"/>
<keyword evidence="2" id="KW-0472">Membrane</keyword>
<gene>
    <name evidence="4" type="ORF">EHS13_13210</name>
</gene>
<dbReference type="Proteomes" id="UP000426246">
    <property type="component" value="Chromosome"/>
</dbReference>
<evidence type="ECO:0000313" key="5">
    <source>
        <dbReference type="Proteomes" id="UP000426246"/>
    </source>
</evidence>
<keyword evidence="2" id="KW-0812">Transmembrane</keyword>
<keyword evidence="2" id="KW-1133">Transmembrane helix</keyword>
<keyword evidence="5" id="KW-1185">Reference proteome</keyword>
<feature type="transmembrane region" description="Helical" evidence="2">
    <location>
        <begin position="297"/>
        <end position="322"/>
    </location>
</feature>
<dbReference type="Pfam" id="PF14257">
    <property type="entry name" value="DUF4349"/>
    <property type="match status" value="1"/>
</dbReference>
<reference evidence="5" key="1">
    <citation type="submission" date="2018-11" db="EMBL/GenBank/DDBJ databases">
        <title>Complete genome sequence of Paenibacillus sp. ML311-T8.</title>
        <authorList>
            <person name="Nam Y.-D."/>
            <person name="Kang J."/>
            <person name="Chung W.-H."/>
            <person name="Park Y.S."/>
        </authorList>
    </citation>
    <scope>NUCLEOTIDE SEQUENCE [LARGE SCALE GENOMIC DNA]</scope>
    <source>
        <strain evidence="5">ML311-T8</strain>
    </source>
</reference>
<evidence type="ECO:0000259" key="3">
    <source>
        <dbReference type="Pfam" id="PF14257"/>
    </source>
</evidence>
<accession>A0A6B8RK81</accession>
<evidence type="ECO:0000256" key="2">
    <source>
        <dbReference type="SAM" id="Phobius"/>
    </source>
</evidence>
<dbReference type="OrthoDB" id="5381491at2"/>
<feature type="compositionally biased region" description="Basic and acidic residues" evidence="1">
    <location>
        <begin position="344"/>
        <end position="354"/>
    </location>
</feature>
<dbReference type="EMBL" id="CP034235">
    <property type="protein sequence ID" value="QGQ95768.1"/>
    <property type="molecule type" value="Genomic_DNA"/>
</dbReference>
<evidence type="ECO:0000256" key="1">
    <source>
        <dbReference type="SAM" id="MobiDB-lite"/>
    </source>
</evidence>
<organism evidence="4 5">
    <name type="scientific">Paenibacillus psychroresistens</name>
    <dbReference type="NCBI Taxonomy" id="1778678"/>
    <lineage>
        <taxon>Bacteria</taxon>
        <taxon>Bacillati</taxon>
        <taxon>Bacillota</taxon>
        <taxon>Bacilli</taxon>
        <taxon>Bacillales</taxon>
        <taxon>Paenibacillaceae</taxon>
        <taxon>Paenibacillus</taxon>
    </lineage>
</organism>
<name>A0A6B8RK81_9BACL</name>
<protein>
    <submittedName>
        <fullName evidence="4">DUF4349 domain-containing protein</fullName>
    </submittedName>
</protein>
<sequence>MLEINKKKPSSRMWIKNGSGRIMAVVCLCIWLVVSGCSSSKRDETASQDNLKVAISEEAPQAASVAKDANYTLSDTATENQTIGIAAAAESKVGFTAAASTDSWDRKVIYKGNLTMEVPDYAVAQTEINNLVTLTGGYILQFSENQSTAEKSGNYVIKVPANGFSSFIRDLEKIKTVSDIRHNIQGQDVSEEYVDLSSRLKAKQVVEARLLAFMEKAEKTAELLSFSNELGNVQEAIEQIKGRMRFLDQNVSMSTVEIRLYQQGAAKIDAGGDSTLTQIEDALKASVHALKVIAQGLIIFVAAVLPVLIVLAIIGIPLIIVIRKRARKAALNPSPPASYIQKVDSMEEPPKDLP</sequence>
<evidence type="ECO:0000313" key="4">
    <source>
        <dbReference type="EMBL" id="QGQ95768.1"/>
    </source>
</evidence>
<dbReference type="RefSeq" id="WP_155700804.1">
    <property type="nucleotide sequence ID" value="NZ_CP034235.1"/>
</dbReference>
<feature type="region of interest" description="Disordered" evidence="1">
    <location>
        <begin position="332"/>
        <end position="354"/>
    </location>
</feature>